<proteinExistence type="predicted"/>
<feature type="compositionally biased region" description="Acidic residues" evidence="1">
    <location>
        <begin position="571"/>
        <end position="585"/>
    </location>
</feature>
<evidence type="ECO:0000256" key="1">
    <source>
        <dbReference type="SAM" id="MobiDB-lite"/>
    </source>
</evidence>
<protein>
    <submittedName>
        <fullName evidence="4">Uncharacterized protein</fullName>
    </submittedName>
</protein>
<name>A0AAV0SRW8_9STRA</name>
<organism evidence="4 6">
    <name type="scientific">Peronospora farinosa</name>
    <dbReference type="NCBI Taxonomy" id="134698"/>
    <lineage>
        <taxon>Eukaryota</taxon>
        <taxon>Sar</taxon>
        <taxon>Stramenopiles</taxon>
        <taxon>Oomycota</taxon>
        <taxon>Peronosporomycetes</taxon>
        <taxon>Peronosporales</taxon>
        <taxon>Peronosporaceae</taxon>
        <taxon>Peronospora</taxon>
    </lineage>
</organism>
<sequence length="689" mass="70374">MLKRDFLSENPDSIRDIFELKVQVEHKGTRTDMATNELAAILARRRAKAGGESEPSIPAVKQSVPHTTSSAATSSIAERIARLKQQSMIASGSGDAAPALRFNHLIPVSEPSDDLRQTSSSSSDVSMTSTASQPVDTSAVATAQEAAGLCQASNKIQQLQGSLGINVNPFGRPGGPSNGRSRKLAGYQRESIMRTGEEEYGHRQHAMGVAMPGLTGSAIPMPGLTKAGFCLPGMAPEGALRTEISSTALNDSHATMNRVAGPKRRGPTRPPPGAFRIPTMAAPIIDTVQPFQAPVTERTVVPAAAVARAEISEPKAPEAPALVSLPAPVAANLFPTPFPEPSLRSASEFAPVLTPTPTPVPVPTAAATMQKLPEPELMPSMKPYELHDDPFAPVYDNSTDQNTHAPAGFPSALMANFSMDELVIDDQPKPIPATTSTSSSTSATSLFGASCSTPVAVSESYSPSPATPVPAPAQAFATPAAIPERVPSPTRVPAPAPPAPTPAPVVAPTPTPEASISAPAPEVVSSPTPSASAPAPAPALVSTPTPAATKSSPAPASGSYLFGVAVSAASDGDDSSESDWSDEDNGGQSLFGAPSKAEPAALAPTLVTPSLPTPELHQTPAATSASLFGSCAPVPAPAVSAPGFVHAAPQTTIPSAPYSSLFGEAASSSSDSDSDSDDESGLFGEPSNR</sequence>
<feature type="region of interest" description="Disordered" evidence="1">
    <location>
        <begin position="655"/>
        <end position="689"/>
    </location>
</feature>
<gene>
    <name evidence="2" type="ORF">PFR001_LOCUS3334</name>
    <name evidence="3" type="ORF">PFR001_LOCUS6745</name>
    <name evidence="4" type="ORF">PFR002_LOCUS1199</name>
</gene>
<dbReference type="Proteomes" id="UP001159659">
    <property type="component" value="Unassembled WGS sequence"/>
</dbReference>
<feature type="compositionally biased region" description="Low complexity" evidence="1">
    <location>
        <begin position="117"/>
        <end position="132"/>
    </location>
</feature>
<dbReference type="EMBL" id="CANTFK010000129">
    <property type="protein sequence ID" value="CAI5706814.1"/>
    <property type="molecule type" value="Genomic_DNA"/>
</dbReference>
<dbReference type="EMBL" id="CAKLBC010001348">
    <property type="protein sequence ID" value="CAH0491484.1"/>
    <property type="molecule type" value="Genomic_DNA"/>
</dbReference>
<dbReference type="EMBL" id="CAKLBC010000709">
    <property type="protein sequence ID" value="CAH0487805.1"/>
    <property type="molecule type" value="Genomic_DNA"/>
</dbReference>
<evidence type="ECO:0000313" key="6">
    <source>
        <dbReference type="Proteomes" id="UP001159659"/>
    </source>
</evidence>
<accession>A0AAV0SRW8</accession>
<keyword evidence="5" id="KW-1185">Reference proteome</keyword>
<feature type="compositionally biased region" description="Low complexity" evidence="1">
    <location>
        <begin position="433"/>
        <end position="445"/>
    </location>
</feature>
<evidence type="ECO:0000313" key="3">
    <source>
        <dbReference type="EMBL" id="CAH0491484.1"/>
    </source>
</evidence>
<feature type="region of interest" description="Disordered" evidence="1">
    <location>
        <begin position="426"/>
        <end position="446"/>
    </location>
</feature>
<feature type="region of interest" description="Disordered" evidence="1">
    <location>
        <begin position="109"/>
        <end position="133"/>
    </location>
</feature>
<evidence type="ECO:0000313" key="2">
    <source>
        <dbReference type="EMBL" id="CAH0487805.1"/>
    </source>
</evidence>
<dbReference type="Proteomes" id="UP001157938">
    <property type="component" value="Unassembled WGS sequence"/>
</dbReference>
<reference evidence="2 5" key="1">
    <citation type="submission" date="2021-11" db="EMBL/GenBank/DDBJ databases">
        <authorList>
            <person name="Islam A."/>
            <person name="Islam S."/>
            <person name="Flora M.S."/>
            <person name="Rahman M."/>
            <person name="Ziaur R.M."/>
            <person name="Epstein J.H."/>
            <person name="Hassan M."/>
            <person name="Klassen M."/>
            <person name="Woodard K."/>
            <person name="Webb A."/>
            <person name="Webby R.J."/>
            <person name="El Zowalaty M.E."/>
        </authorList>
    </citation>
    <scope>NUCLEOTIDE SEQUENCE [LARGE SCALE GENOMIC DNA]</scope>
    <source>
        <strain evidence="2">Pf1</strain>
    </source>
</reference>
<feature type="compositionally biased region" description="Low complexity" evidence="1">
    <location>
        <begin position="659"/>
        <end position="671"/>
    </location>
</feature>
<comment type="caution">
    <text evidence="4">The sequence shown here is derived from an EMBL/GenBank/DDBJ whole genome shotgun (WGS) entry which is preliminary data.</text>
</comment>
<evidence type="ECO:0000313" key="4">
    <source>
        <dbReference type="EMBL" id="CAI5706814.1"/>
    </source>
</evidence>
<feature type="region of interest" description="Disordered" evidence="1">
    <location>
        <begin position="484"/>
        <end position="556"/>
    </location>
</feature>
<feature type="region of interest" description="Disordered" evidence="1">
    <location>
        <begin position="49"/>
        <end position="68"/>
    </location>
</feature>
<evidence type="ECO:0000313" key="5">
    <source>
        <dbReference type="Proteomes" id="UP001157938"/>
    </source>
</evidence>
<feature type="compositionally biased region" description="Pro residues" evidence="1">
    <location>
        <begin position="490"/>
        <end position="511"/>
    </location>
</feature>
<feature type="region of interest" description="Disordered" evidence="1">
    <location>
        <begin position="569"/>
        <end position="623"/>
    </location>
</feature>
<feature type="compositionally biased region" description="Low complexity" evidence="1">
    <location>
        <begin position="512"/>
        <end position="556"/>
    </location>
</feature>
<dbReference type="AlphaFoldDB" id="A0AAV0SRW8"/>
<reference evidence="4" key="2">
    <citation type="submission" date="2022-12" db="EMBL/GenBank/DDBJ databases">
        <authorList>
            <person name="Webb A."/>
        </authorList>
    </citation>
    <scope>NUCLEOTIDE SEQUENCE</scope>
    <source>
        <strain evidence="4">Pf2</strain>
    </source>
</reference>